<comment type="caution">
    <text evidence="2">The sequence shown here is derived from an EMBL/GenBank/DDBJ whole genome shotgun (WGS) entry which is preliminary data.</text>
</comment>
<dbReference type="Pfam" id="PF04083">
    <property type="entry name" value="Abhydro_lipase"/>
    <property type="match status" value="1"/>
</dbReference>
<accession>A0A4T0X659</accession>
<keyword evidence="3" id="KW-1185">Reference proteome</keyword>
<dbReference type="SUPFAM" id="SSF53474">
    <property type="entry name" value="alpha/beta-Hydrolases"/>
    <property type="match status" value="1"/>
</dbReference>
<evidence type="ECO:0000259" key="1">
    <source>
        <dbReference type="Pfam" id="PF04083"/>
    </source>
</evidence>
<dbReference type="OrthoDB" id="6130531at2759"/>
<name>A0A4T0X659_9ASCO</name>
<feature type="domain" description="Partial AB-hydrolase lipase" evidence="1">
    <location>
        <begin position="10"/>
        <end position="65"/>
    </location>
</feature>
<dbReference type="InterPro" id="IPR006693">
    <property type="entry name" value="AB_hydrolase_lipase"/>
</dbReference>
<evidence type="ECO:0000313" key="3">
    <source>
        <dbReference type="Proteomes" id="UP000307173"/>
    </source>
</evidence>
<sequence>MKPSLSLDTYAEALNCVLEKHSVVTLDGFVLDLKRVKWRDGDSSIVGPPVLLLPGLLQTSGTYLVGTNSLAMHLLRSGFDVWLGNNRSGKHVSFSTYHSRVWDWDVTDMAQNDIPALLNSINTLRKDTTPVSIIAHSQATTQCIYLLNSSIPLLNLGKIVLLAPAVYMGPLFYKLPFISFMRSLPDKLFNAVFGPTAFMPMLMHLGSLLGHLPGYGTLSYSVFATIFHWDDHLWDKRIRNHLFMSSPSYVSTKTIKWWLHGGDEDEESEPISNIIPIQSPPILAIVAGNDLLVDGERFLKLLHNHHKSIIIEEYAHLDVLWAYNVIDKVGRPIVDFLNT</sequence>
<gene>
    <name evidence="2" type="ORF">CANINC_000721</name>
</gene>
<dbReference type="InterPro" id="IPR029058">
    <property type="entry name" value="AB_hydrolase_fold"/>
</dbReference>
<dbReference type="PANTHER" id="PTHR11005">
    <property type="entry name" value="LYSOSOMAL ACID LIPASE-RELATED"/>
    <property type="match status" value="1"/>
</dbReference>
<proteinExistence type="predicted"/>
<evidence type="ECO:0000313" key="2">
    <source>
        <dbReference type="EMBL" id="TID30805.1"/>
    </source>
</evidence>
<organism evidence="2 3">
    <name type="scientific">Pichia inconspicua</name>
    <dbReference type="NCBI Taxonomy" id="52247"/>
    <lineage>
        <taxon>Eukaryota</taxon>
        <taxon>Fungi</taxon>
        <taxon>Dikarya</taxon>
        <taxon>Ascomycota</taxon>
        <taxon>Saccharomycotina</taxon>
        <taxon>Pichiomycetes</taxon>
        <taxon>Pichiales</taxon>
        <taxon>Pichiaceae</taxon>
        <taxon>Pichia</taxon>
    </lineage>
</organism>
<dbReference type="Gene3D" id="3.40.50.1820">
    <property type="entry name" value="alpha/beta hydrolase"/>
    <property type="match status" value="1"/>
</dbReference>
<reference evidence="2 3" key="1">
    <citation type="journal article" date="2019" name="Front. Genet.">
        <title>Whole-Genome Sequencing of the Opportunistic Yeast Pathogen Candida inconspicua Uncovers Its Hybrid Origin.</title>
        <authorList>
            <person name="Mixao V."/>
            <person name="Hansen A.P."/>
            <person name="Saus E."/>
            <person name="Boekhout T."/>
            <person name="Lass-Florl C."/>
            <person name="Gabaldon T."/>
        </authorList>
    </citation>
    <scope>NUCLEOTIDE SEQUENCE [LARGE SCALE GENOMIC DNA]</scope>
    <source>
        <strain evidence="2 3">CBS 180</strain>
    </source>
</reference>
<dbReference type="STRING" id="52247.A0A4T0X659"/>
<dbReference type="AlphaFoldDB" id="A0A4T0X659"/>
<dbReference type="EMBL" id="SELW01000121">
    <property type="protein sequence ID" value="TID30805.1"/>
    <property type="molecule type" value="Genomic_DNA"/>
</dbReference>
<dbReference type="GO" id="GO:0006629">
    <property type="term" value="P:lipid metabolic process"/>
    <property type="evidence" value="ECO:0007669"/>
    <property type="project" value="InterPro"/>
</dbReference>
<dbReference type="Proteomes" id="UP000307173">
    <property type="component" value="Unassembled WGS sequence"/>
</dbReference>
<protein>
    <recommendedName>
        <fullName evidence="1">Partial AB-hydrolase lipase domain-containing protein</fullName>
    </recommendedName>
</protein>